<dbReference type="OrthoDB" id="6262693at2759"/>
<proteinExistence type="predicted"/>
<feature type="compositionally biased region" description="Basic and acidic residues" evidence="1">
    <location>
        <begin position="63"/>
        <end position="77"/>
    </location>
</feature>
<sequence>MPTADGIDCNIENATLEADIENTKLCTQTWFIQRQNELKSTAGPSQPSNQRPGINELALYDGPQKESQGRDKERVDSDVPSNLVLQRDWAISRAKRAEAQLSRLRSACLTMRVQIEAGLRYKSEADLVKRELELIRVSLLV</sequence>
<organism evidence="4">
    <name type="scientific">Echinostoma caproni</name>
    <dbReference type="NCBI Taxonomy" id="27848"/>
    <lineage>
        <taxon>Eukaryota</taxon>
        <taxon>Metazoa</taxon>
        <taxon>Spiralia</taxon>
        <taxon>Lophotrochozoa</taxon>
        <taxon>Platyhelminthes</taxon>
        <taxon>Trematoda</taxon>
        <taxon>Digenea</taxon>
        <taxon>Plagiorchiida</taxon>
        <taxon>Echinostomata</taxon>
        <taxon>Echinostomatoidea</taxon>
        <taxon>Echinostomatidae</taxon>
        <taxon>Echinostoma</taxon>
    </lineage>
</organism>
<keyword evidence="3" id="KW-1185">Reference proteome</keyword>
<dbReference type="Proteomes" id="UP000272942">
    <property type="component" value="Unassembled WGS sequence"/>
</dbReference>
<feature type="region of interest" description="Disordered" evidence="1">
    <location>
        <begin position="37"/>
        <end position="78"/>
    </location>
</feature>
<reference evidence="2 3" key="2">
    <citation type="submission" date="2018-11" db="EMBL/GenBank/DDBJ databases">
        <authorList>
            <consortium name="Pathogen Informatics"/>
        </authorList>
    </citation>
    <scope>NUCLEOTIDE SEQUENCE [LARGE SCALE GENOMIC DNA]</scope>
    <source>
        <strain evidence="2 3">Egypt</strain>
    </source>
</reference>
<dbReference type="AlphaFoldDB" id="A0A183BBS6"/>
<gene>
    <name evidence="2" type="ORF">ECPE_LOCUS16661</name>
</gene>
<evidence type="ECO:0000256" key="1">
    <source>
        <dbReference type="SAM" id="MobiDB-lite"/>
    </source>
</evidence>
<feature type="compositionally biased region" description="Polar residues" evidence="1">
    <location>
        <begin position="37"/>
        <end position="52"/>
    </location>
</feature>
<evidence type="ECO:0000313" key="3">
    <source>
        <dbReference type="Proteomes" id="UP000272942"/>
    </source>
</evidence>
<name>A0A183BBS6_9TREM</name>
<dbReference type="WBParaSite" id="ECPE_0001670401-mRNA-1">
    <property type="protein sequence ID" value="ECPE_0001670401-mRNA-1"/>
    <property type="gene ID" value="ECPE_0001670401"/>
</dbReference>
<reference evidence="4" key="1">
    <citation type="submission" date="2016-06" db="UniProtKB">
        <authorList>
            <consortium name="WormBaseParasite"/>
        </authorList>
    </citation>
    <scope>IDENTIFICATION</scope>
</reference>
<dbReference type="EMBL" id="UZAN01065310">
    <property type="protein sequence ID" value="VDP93933.1"/>
    <property type="molecule type" value="Genomic_DNA"/>
</dbReference>
<accession>A0A183BBS6</accession>
<evidence type="ECO:0000313" key="2">
    <source>
        <dbReference type="EMBL" id="VDP93933.1"/>
    </source>
</evidence>
<evidence type="ECO:0000313" key="4">
    <source>
        <dbReference type="WBParaSite" id="ECPE_0001670401-mRNA-1"/>
    </source>
</evidence>
<protein>
    <submittedName>
        <fullName evidence="4">Tektin</fullName>
    </submittedName>
</protein>